<keyword evidence="5" id="KW-0963">Cytoplasm</keyword>
<feature type="compositionally biased region" description="Basic and acidic residues" evidence="10">
    <location>
        <begin position="459"/>
        <end position="478"/>
    </location>
</feature>
<dbReference type="PANTHER" id="PTHR21532">
    <property type="entry name" value="PHOSPHODIESTERASE HL"/>
    <property type="match status" value="1"/>
</dbReference>
<evidence type="ECO:0000259" key="11">
    <source>
        <dbReference type="Pfam" id="PF11527"/>
    </source>
</evidence>
<organism evidence="12 13">
    <name type="scientific">Naegleria lovaniensis</name>
    <name type="common">Amoeba</name>
    <dbReference type="NCBI Taxonomy" id="51637"/>
    <lineage>
        <taxon>Eukaryota</taxon>
        <taxon>Discoba</taxon>
        <taxon>Heterolobosea</taxon>
        <taxon>Tetramitia</taxon>
        <taxon>Eutetramitia</taxon>
        <taxon>Vahlkampfiidae</taxon>
        <taxon>Naegleria</taxon>
    </lineage>
</organism>
<reference evidence="12 13" key="1">
    <citation type="journal article" date="2018" name="BMC Genomics">
        <title>The genome of Naegleria lovaniensis, the basis for a comparative approach to unravel pathogenicity factors of the human pathogenic amoeba N. fowleri.</title>
        <authorList>
            <person name="Liechti N."/>
            <person name="Schurch N."/>
            <person name="Bruggmann R."/>
            <person name="Wittwer M."/>
        </authorList>
    </citation>
    <scope>NUCLEOTIDE SEQUENCE [LARGE SCALE GENOMIC DNA]</scope>
    <source>
        <strain evidence="12 13">ATCC 30569</strain>
    </source>
</reference>
<dbReference type="GeneID" id="68092689"/>
<evidence type="ECO:0000256" key="9">
    <source>
        <dbReference type="ARBA" id="ARBA00031593"/>
    </source>
</evidence>
<dbReference type="RefSeq" id="XP_044552780.1">
    <property type="nucleotide sequence ID" value="XM_044691669.1"/>
</dbReference>
<comment type="subcellular location">
    <subcellularLocation>
        <location evidence="1">Cell projection</location>
        <location evidence="1">Cilium</location>
    </subcellularLocation>
    <subcellularLocation>
        <location evidence="2">Cytoplasm</location>
    </subcellularLocation>
</comment>
<keyword evidence="6" id="KW-0175">Coiled coil</keyword>
<evidence type="ECO:0000256" key="4">
    <source>
        <dbReference type="ARBA" id="ARBA00021815"/>
    </source>
</evidence>
<keyword evidence="7" id="KW-0969">Cilium</keyword>
<dbReference type="InterPro" id="IPR038888">
    <property type="entry name" value="CFAP36"/>
</dbReference>
<feature type="region of interest" description="Disordered" evidence="10">
    <location>
        <begin position="366"/>
        <end position="495"/>
    </location>
</feature>
<dbReference type="Gene3D" id="1.20.1520.10">
    <property type="entry name" value="ADP-ribosylation factor-like 2-binding protein, domain"/>
    <property type="match status" value="1"/>
</dbReference>
<evidence type="ECO:0000256" key="1">
    <source>
        <dbReference type="ARBA" id="ARBA00004138"/>
    </source>
</evidence>
<feature type="compositionally biased region" description="Basic and acidic residues" evidence="10">
    <location>
        <begin position="286"/>
        <end position="305"/>
    </location>
</feature>
<feature type="region of interest" description="Disordered" evidence="10">
    <location>
        <begin position="228"/>
        <end position="266"/>
    </location>
</feature>
<dbReference type="AlphaFoldDB" id="A0AA88GYM7"/>
<dbReference type="GO" id="GO:0005930">
    <property type="term" value="C:axoneme"/>
    <property type="evidence" value="ECO:0007669"/>
    <property type="project" value="TreeGrafter"/>
</dbReference>
<keyword evidence="8" id="KW-0966">Cell projection</keyword>
<protein>
    <recommendedName>
        <fullName evidence="4">Cilia- and flagella-associated protein 36</fullName>
    </recommendedName>
    <alternativeName>
        <fullName evidence="9">Coiled-coil domain-containing protein 104</fullName>
    </alternativeName>
</protein>
<dbReference type="Proteomes" id="UP000816034">
    <property type="component" value="Unassembled WGS sequence"/>
</dbReference>
<evidence type="ECO:0000256" key="5">
    <source>
        <dbReference type="ARBA" id="ARBA00022490"/>
    </source>
</evidence>
<feature type="compositionally biased region" description="Low complexity" evidence="10">
    <location>
        <begin position="428"/>
        <end position="451"/>
    </location>
</feature>
<feature type="compositionally biased region" description="Basic and acidic residues" evidence="10">
    <location>
        <begin position="392"/>
        <end position="419"/>
    </location>
</feature>
<evidence type="ECO:0000256" key="3">
    <source>
        <dbReference type="ARBA" id="ARBA00007460"/>
    </source>
</evidence>
<evidence type="ECO:0000256" key="10">
    <source>
        <dbReference type="SAM" id="MobiDB-lite"/>
    </source>
</evidence>
<gene>
    <name evidence="12" type="ORF">C9374_000227</name>
</gene>
<dbReference type="InterPro" id="IPR003903">
    <property type="entry name" value="UIM_dom"/>
</dbReference>
<evidence type="ECO:0000256" key="8">
    <source>
        <dbReference type="ARBA" id="ARBA00023273"/>
    </source>
</evidence>
<dbReference type="EMBL" id="PYSW02000009">
    <property type="protein sequence ID" value="KAG2388788.1"/>
    <property type="molecule type" value="Genomic_DNA"/>
</dbReference>
<sequence length="532" mass="63261">MGFTAHSNLNEHDHEGQQPRVATKRHPIIHGLIAFLQSPFWINPIQSFIDENCLFFDGEEENCLELTQVHERFRELIENLLEFLLGEMHVSHEEFVKVLMAETNDATLGQALEHIMAMDDYLSFRKIMERRNLQLECEALDTLKKKVNPTEEDDEELRKVLELSKREHEELMNQKKTVAEKEEYDLVIGASLSEHERELAERQRQLEQAELEMAIAISLSLQEEQKRRELEEEEKHNEELLRKQVEEDSRRQMEKEKERLELEERQRQVQQEQEKRKLLERLEQEKQRQQKELEEKSKREEERLHLQAVQQAEEQDLQKQNEKSQQKQEDLFRFNFTSPRSDETIKEEMLRIQKERDVLQKLLAEKEKQKEEDITKEKSTIDAVHTTRKKKKEELKEAKERLVEKKKQEREEKLRDFKSKLVLKKQGSSDSLMSTTSSLSSPSSSTSSPKNSSDEEEVESRRRLMREALSRRVKEDLLRQSQPLPEIPTKEQPKQFTMVDTDAATHLRSLLQNVVRNLKNEGEEDYVFSETK</sequence>
<dbReference type="InterPro" id="IPR023379">
    <property type="entry name" value="BART_dom"/>
</dbReference>
<proteinExistence type="inferred from homology"/>
<evidence type="ECO:0000313" key="13">
    <source>
        <dbReference type="Proteomes" id="UP000816034"/>
    </source>
</evidence>
<comment type="caution">
    <text evidence="12">The sequence shown here is derived from an EMBL/GenBank/DDBJ whole genome shotgun (WGS) entry which is preliminary data.</text>
</comment>
<accession>A0AA88GYM7</accession>
<evidence type="ECO:0000313" key="12">
    <source>
        <dbReference type="EMBL" id="KAG2388788.1"/>
    </source>
</evidence>
<dbReference type="SMART" id="SM00726">
    <property type="entry name" value="UIM"/>
    <property type="match status" value="3"/>
</dbReference>
<dbReference type="InterPro" id="IPR042541">
    <property type="entry name" value="BART_sf"/>
</dbReference>
<feature type="region of interest" description="Disordered" evidence="10">
    <location>
        <begin position="1"/>
        <end position="21"/>
    </location>
</feature>
<feature type="region of interest" description="Disordered" evidence="10">
    <location>
        <begin position="286"/>
        <end position="345"/>
    </location>
</feature>
<dbReference type="GO" id="GO:0097546">
    <property type="term" value="C:ciliary base"/>
    <property type="evidence" value="ECO:0007669"/>
    <property type="project" value="TreeGrafter"/>
</dbReference>
<evidence type="ECO:0000256" key="6">
    <source>
        <dbReference type="ARBA" id="ARBA00023054"/>
    </source>
</evidence>
<keyword evidence="13" id="KW-1185">Reference proteome</keyword>
<dbReference type="PANTHER" id="PTHR21532:SF0">
    <property type="entry name" value="CILIA- AND FLAGELLA-ASSOCIATED PROTEIN 36"/>
    <property type="match status" value="1"/>
</dbReference>
<evidence type="ECO:0000256" key="2">
    <source>
        <dbReference type="ARBA" id="ARBA00004496"/>
    </source>
</evidence>
<dbReference type="Pfam" id="PF11527">
    <property type="entry name" value="ARL2_Bind_BART"/>
    <property type="match status" value="1"/>
</dbReference>
<comment type="similarity">
    <text evidence="3">Belongs to the CFAP36 family.</text>
</comment>
<dbReference type="PROSITE" id="PS50330">
    <property type="entry name" value="UIM"/>
    <property type="match status" value="1"/>
</dbReference>
<feature type="domain" description="BART" evidence="11">
    <location>
        <begin position="26"/>
        <end position="136"/>
    </location>
</feature>
<feature type="compositionally biased region" description="Basic and acidic residues" evidence="10">
    <location>
        <begin position="366"/>
        <end position="380"/>
    </location>
</feature>
<name>A0AA88GYM7_NAELO</name>
<evidence type="ECO:0000256" key="7">
    <source>
        <dbReference type="ARBA" id="ARBA00023069"/>
    </source>
</evidence>
<feature type="compositionally biased region" description="Basic and acidic residues" evidence="10">
    <location>
        <begin position="316"/>
        <end position="332"/>
    </location>
</feature>